<dbReference type="PANTHER" id="PTHR14396:SF10">
    <property type="entry name" value="CLASPIN"/>
    <property type="match status" value="1"/>
</dbReference>
<name>A0A4S2N0Y7_9PEZI</name>
<reference evidence="6 7" key="1">
    <citation type="submission" date="2019-04" db="EMBL/GenBank/DDBJ databases">
        <title>Comparative genomics and transcriptomics to analyze fruiting body development in filamentous ascomycetes.</title>
        <authorList>
            <consortium name="DOE Joint Genome Institute"/>
            <person name="Lutkenhaus R."/>
            <person name="Traeger S."/>
            <person name="Breuer J."/>
            <person name="Kuo A."/>
            <person name="Lipzen A."/>
            <person name="Pangilinan J."/>
            <person name="Dilworth D."/>
            <person name="Sandor L."/>
            <person name="Poggeler S."/>
            <person name="Barry K."/>
            <person name="Grigoriev I.V."/>
            <person name="Nowrousian M."/>
        </authorList>
    </citation>
    <scope>NUCLEOTIDE SEQUENCE [LARGE SCALE GENOMIC DNA]</scope>
    <source>
        <strain evidence="6 7">CBS 389.68</strain>
    </source>
</reference>
<feature type="region of interest" description="Disordered" evidence="4">
    <location>
        <begin position="35"/>
        <end position="405"/>
    </location>
</feature>
<feature type="region of interest" description="Disordered" evidence="4">
    <location>
        <begin position="748"/>
        <end position="909"/>
    </location>
</feature>
<feature type="compositionally biased region" description="Basic and acidic residues" evidence="4">
    <location>
        <begin position="242"/>
        <end position="253"/>
    </location>
</feature>
<feature type="region of interest" description="Disordered" evidence="4">
    <location>
        <begin position="1039"/>
        <end position="1217"/>
    </location>
</feature>
<feature type="compositionally biased region" description="Basic and acidic residues" evidence="4">
    <location>
        <begin position="189"/>
        <end position="221"/>
    </location>
</feature>
<gene>
    <name evidence="6" type="ORF">EX30DRAFT_362412</name>
</gene>
<evidence type="ECO:0000256" key="3">
    <source>
        <dbReference type="ARBA" id="ARBA00023242"/>
    </source>
</evidence>
<feature type="region of interest" description="Disordered" evidence="4">
    <location>
        <begin position="1"/>
        <end position="23"/>
    </location>
</feature>
<dbReference type="GO" id="GO:0010997">
    <property type="term" value="F:anaphase-promoting complex binding"/>
    <property type="evidence" value="ECO:0007669"/>
    <property type="project" value="TreeGrafter"/>
</dbReference>
<sequence>MASSRSSTPTALQSTHDDNAIMLTPRSKIKAVLAAFSDDSSDDEPTTKRPTTFKPVLSSPPKPPPQPVETPLFLNVADDSDSSTGRADDEPWPEPRPRGKLAGRMMGLNKVPAPDLGSGTSQKGAHSESDDEDLIPTASRRNRKASSVNSLPAGSPPRMLDSEGSDDDLPENLFENARFMNAVARKRREREEREAQEKKEAEEQRKREAELQRLESERSQDVDADGNTDMSGPKPQRKTGKKALEEMHKETLRIQRNMQLAHQARPRIKISKQSLFEKFNFKPPGDSSNQPESSIHDSAISEPEPGTTPVTSTTEASNLDPSKADDDLPEVGDIFAELKKSVQTDSKLPMPSSSAMDIATPPRPKIDKGKGRAPPESTVNGRPLPEIKVTLPFRTMPGNDSDDDLEIIDPVKEAEDEKKKIIASIASKTQPIVSPRKTLKTGKVDAKTFMRNLMQRAREQAVNERDERIADLRAKGVIILTAEEREKQQQEIEDYVEKARQEALAIKRREKKEAKGDYSGGSDDEERLMEMSDDEEEGGEEEEEVGSGDEDDGEEDDQIMMEETEKSDNDDKRPGTLTTAPETPAGVPQVPDTADSDDDQQPVLPRKVSRKKRVIADDDDEDMLEPNDIVKEQPSPTSAIPDIPDIFKNPAFQRSPVGLTQLFAAGSAPFNSVPPSPISKLDALRRAPSTMLNSPQAPLNPCFIPSTQLENLDLGSQQSELGDSDPKVDLFFFQSQIEMGSMLTAGEKHYGSQTQPRLTRDMPDPTQDGGFDHDASPAPPRFMSPAPSVLTTTTVTSEGDTTPRPPKRGKLRRIVDVSDKSDNDEALEDTQTNSMPIPATKDAFTALQKASRKAARKEVQKASKEAKEMFEEQALESDDEYAGLGGASDDDSENDELLNSEMHDLIDNGPHEVDESELAAFYAEREKAQDEKEVNKLFRDIQHGLLRRNKRGAGVLDDMDDSDDEYLAQERRRRLKKRQMAQIRKQLLKDGHLEKIANNPKKQAFWKMLEDASDREDDFLDARDEDVDMMDLIQGDSQLQTPQGEDMSAIPHTTNGTQQEKAEENESNSSPGERSASQGPIKSSRRTVRTTKPALAEIRQTLSFLAEDPCSQSGSHQHSSESESESDPETSSSAAPDITAFFSRRRTTTTTIIDRTTLSRSSTSQSSLTKLAFSANSSNISSDSTGFRPPSLLRRATTSASSGTGESQSTVTERALLDSQLGKKKMGAGAGGGIVMGSKAGNVKSSVNWRKRRLVEREERKEGKKKEGRREVRKIELNEGRFE</sequence>
<dbReference type="InParanoid" id="A0A4S2N0Y7"/>
<feature type="compositionally biased region" description="Basic and acidic residues" evidence="4">
    <location>
        <begin position="856"/>
        <end position="870"/>
    </location>
</feature>
<evidence type="ECO:0000256" key="2">
    <source>
        <dbReference type="ARBA" id="ARBA00022553"/>
    </source>
</evidence>
<feature type="compositionally biased region" description="Pro residues" evidence="4">
    <location>
        <begin position="58"/>
        <end position="68"/>
    </location>
</feature>
<evidence type="ECO:0000256" key="4">
    <source>
        <dbReference type="SAM" id="MobiDB-lite"/>
    </source>
</evidence>
<organism evidence="6 7">
    <name type="scientific">Ascodesmis nigricans</name>
    <dbReference type="NCBI Taxonomy" id="341454"/>
    <lineage>
        <taxon>Eukaryota</taxon>
        <taxon>Fungi</taxon>
        <taxon>Dikarya</taxon>
        <taxon>Ascomycota</taxon>
        <taxon>Pezizomycotina</taxon>
        <taxon>Pezizomycetes</taxon>
        <taxon>Pezizales</taxon>
        <taxon>Ascodesmidaceae</taxon>
        <taxon>Ascodesmis</taxon>
    </lineage>
</organism>
<dbReference type="EMBL" id="ML220114">
    <property type="protein sequence ID" value="TGZ82782.1"/>
    <property type="molecule type" value="Genomic_DNA"/>
</dbReference>
<dbReference type="PANTHER" id="PTHR14396">
    <property type="entry name" value="CLASPIN"/>
    <property type="match status" value="1"/>
</dbReference>
<dbReference type="Pfam" id="PF09444">
    <property type="entry name" value="MRC1"/>
    <property type="match status" value="1"/>
</dbReference>
<comment type="subcellular location">
    <subcellularLocation>
        <location evidence="1">Nucleus</location>
    </subcellularLocation>
</comment>
<feature type="compositionally biased region" description="Acidic residues" evidence="4">
    <location>
        <begin position="522"/>
        <end position="562"/>
    </location>
</feature>
<dbReference type="InterPro" id="IPR024146">
    <property type="entry name" value="Claspin"/>
</dbReference>
<proteinExistence type="predicted"/>
<feature type="compositionally biased region" description="Polar residues" evidence="4">
    <location>
        <begin position="1"/>
        <end position="14"/>
    </location>
</feature>
<feature type="compositionally biased region" description="Low complexity" evidence="4">
    <location>
        <begin position="791"/>
        <end position="802"/>
    </location>
</feature>
<feature type="compositionally biased region" description="Basic and acidic residues" evidence="4">
    <location>
        <begin position="1255"/>
        <end position="1283"/>
    </location>
</feature>
<feature type="compositionally biased region" description="Polar residues" evidence="4">
    <location>
        <begin position="343"/>
        <end position="355"/>
    </location>
</feature>
<feature type="compositionally biased region" description="Acidic residues" evidence="4">
    <location>
        <begin position="888"/>
        <end position="898"/>
    </location>
</feature>
<evidence type="ECO:0000313" key="7">
    <source>
        <dbReference type="Proteomes" id="UP000298138"/>
    </source>
</evidence>
<evidence type="ECO:0000313" key="6">
    <source>
        <dbReference type="EMBL" id="TGZ82782.1"/>
    </source>
</evidence>
<dbReference type="GO" id="GO:0007095">
    <property type="term" value="P:mitotic G2 DNA damage checkpoint signaling"/>
    <property type="evidence" value="ECO:0007669"/>
    <property type="project" value="TreeGrafter"/>
</dbReference>
<feature type="compositionally biased region" description="Basic and acidic residues" evidence="4">
    <location>
        <begin position="86"/>
        <end position="97"/>
    </location>
</feature>
<feature type="domain" description="DNA replication checkpoint mediator MRC1" evidence="5">
    <location>
        <begin position="863"/>
        <end position="1007"/>
    </location>
</feature>
<feature type="compositionally biased region" description="Basic and acidic residues" evidence="4">
    <location>
        <begin position="563"/>
        <end position="574"/>
    </location>
</feature>
<keyword evidence="7" id="KW-1185">Reference proteome</keyword>
<dbReference type="GO" id="GO:0005634">
    <property type="term" value="C:nucleus"/>
    <property type="evidence" value="ECO:0007669"/>
    <property type="project" value="UniProtKB-SubCell"/>
</dbReference>
<accession>A0A4S2N0Y7</accession>
<dbReference type="STRING" id="341454.A0A4S2N0Y7"/>
<feature type="compositionally biased region" description="Low complexity" evidence="4">
    <location>
        <begin position="1196"/>
        <end position="1210"/>
    </location>
</feature>
<feature type="compositionally biased region" description="Acidic residues" evidence="4">
    <location>
        <begin position="871"/>
        <end position="881"/>
    </location>
</feature>
<feature type="compositionally biased region" description="Polar residues" evidence="4">
    <location>
        <begin position="308"/>
        <end position="320"/>
    </location>
</feature>
<keyword evidence="3" id="KW-0539">Nucleus</keyword>
<dbReference type="Proteomes" id="UP000298138">
    <property type="component" value="Unassembled WGS sequence"/>
</dbReference>
<feature type="compositionally biased region" description="Basic and acidic residues" evidence="4">
    <location>
        <begin position="813"/>
        <end position="823"/>
    </location>
</feature>
<dbReference type="InterPro" id="IPR018564">
    <property type="entry name" value="Repl_chkpnt_MRC1_dom"/>
</dbReference>
<evidence type="ECO:0000259" key="5">
    <source>
        <dbReference type="Pfam" id="PF09444"/>
    </source>
</evidence>
<dbReference type="GO" id="GO:0033314">
    <property type="term" value="P:mitotic DNA replication checkpoint signaling"/>
    <property type="evidence" value="ECO:0007669"/>
    <property type="project" value="TreeGrafter"/>
</dbReference>
<feature type="region of interest" description="Disordered" evidence="4">
    <location>
        <begin position="1254"/>
        <end position="1283"/>
    </location>
</feature>
<feature type="compositionally biased region" description="Polar residues" evidence="4">
    <location>
        <begin position="1067"/>
        <end position="1081"/>
    </location>
</feature>
<feature type="region of interest" description="Disordered" evidence="4">
    <location>
        <begin position="507"/>
        <end position="644"/>
    </location>
</feature>
<protein>
    <recommendedName>
        <fullName evidence="5">DNA replication checkpoint mediator MRC1 domain-containing protein</fullName>
    </recommendedName>
</protein>
<keyword evidence="2" id="KW-0597">Phosphoprotein</keyword>
<evidence type="ECO:0000256" key="1">
    <source>
        <dbReference type="ARBA" id="ARBA00004123"/>
    </source>
</evidence>
<feature type="compositionally biased region" description="Low complexity" evidence="4">
    <location>
        <begin position="1148"/>
        <end position="1184"/>
    </location>
</feature>
<feature type="compositionally biased region" description="Basic and acidic residues" evidence="4">
    <location>
        <begin position="507"/>
        <end position="516"/>
    </location>
</feature>
<dbReference type="OrthoDB" id="2130597at2759"/>